<organism evidence="2 3">
    <name type="scientific">Actinoplanes octamycinicus</name>
    <dbReference type="NCBI Taxonomy" id="135948"/>
    <lineage>
        <taxon>Bacteria</taxon>
        <taxon>Bacillati</taxon>
        <taxon>Actinomycetota</taxon>
        <taxon>Actinomycetes</taxon>
        <taxon>Micromonosporales</taxon>
        <taxon>Micromonosporaceae</taxon>
        <taxon>Actinoplanes</taxon>
    </lineage>
</organism>
<evidence type="ECO:0000256" key="1">
    <source>
        <dbReference type="SAM" id="Phobius"/>
    </source>
</evidence>
<dbReference type="Proteomes" id="UP000546162">
    <property type="component" value="Unassembled WGS sequence"/>
</dbReference>
<evidence type="ECO:0000313" key="2">
    <source>
        <dbReference type="EMBL" id="MBB4743831.1"/>
    </source>
</evidence>
<dbReference type="EMBL" id="JACHNB010000001">
    <property type="protein sequence ID" value="MBB4743831.1"/>
    <property type="molecule type" value="Genomic_DNA"/>
</dbReference>
<reference evidence="2 3" key="1">
    <citation type="submission" date="2020-08" db="EMBL/GenBank/DDBJ databases">
        <title>Sequencing the genomes of 1000 actinobacteria strains.</title>
        <authorList>
            <person name="Klenk H.-P."/>
        </authorList>
    </citation>
    <scope>NUCLEOTIDE SEQUENCE [LARGE SCALE GENOMIC DNA]</scope>
    <source>
        <strain evidence="2 3">DSM 45809</strain>
    </source>
</reference>
<gene>
    <name evidence="2" type="ORF">BJY16_007290</name>
</gene>
<dbReference type="AlphaFoldDB" id="A0A7W7H4H8"/>
<accession>A0A7W7H4H8</accession>
<protein>
    <submittedName>
        <fullName evidence="2">Uncharacterized protein</fullName>
    </submittedName>
</protein>
<dbReference type="RefSeq" id="WP_185044077.1">
    <property type="nucleotide sequence ID" value="NZ_BAABFG010000005.1"/>
</dbReference>
<feature type="transmembrane region" description="Helical" evidence="1">
    <location>
        <begin position="20"/>
        <end position="42"/>
    </location>
</feature>
<feature type="transmembrane region" description="Helical" evidence="1">
    <location>
        <begin position="48"/>
        <end position="70"/>
    </location>
</feature>
<evidence type="ECO:0000313" key="3">
    <source>
        <dbReference type="Proteomes" id="UP000546162"/>
    </source>
</evidence>
<keyword evidence="1" id="KW-0472">Membrane</keyword>
<keyword evidence="3" id="KW-1185">Reference proteome</keyword>
<proteinExistence type="predicted"/>
<keyword evidence="1" id="KW-0812">Transmembrane</keyword>
<name>A0A7W7H4H8_9ACTN</name>
<sequence length="327" mass="34893">MTVALRRWIDDLHPRLRPVLAAMLAAGVVLVVLGLVGDLAGFWSDLPFLTNLVSALTGALFGVPVAIVVVQRLLQAQADASDLAAAWRLATRSAHEMRIAAHTLSRADGSAADLARHLARCDVAIGEAREWADRALTAKPRPRRLRASMYQRTYLRQVLALHEAAGQALAVFASTGLAGPAAATALQRIRSEAAFLHDQVRPAVLRLDGRWLPPAQAEAVEHVDDSFPAGLPRIGAARVRAVETLLAAVPAAQLAALLPEADEARSDLPDRDQPLPLPAVQTLMELRAGLGSLATQLDRARQIADLVDGIQQAVDDGCRSTRRATTG</sequence>
<comment type="caution">
    <text evidence="2">The sequence shown here is derived from an EMBL/GenBank/DDBJ whole genome shotgun (WGS) entry which is preliminary data.</text>
</comment>
<keyword evidence="1" id="KW-1133">Transmembrane helix</keyword>